<dbReference type="GO" id="GO:0016020">
    <property type="term" value="C:membrane"/>
    <property type="evidence" value="ECO:0007669"/>
    <property type="project" value="UniProtKB-SubCell"/>
</dbReference>
<dbReference type="PANTHER" id="PTHR42829">
    <property type="entry name" value="NADH-UBIQUINONE OXIDOREDUCTASE CHAIN 5"/>
    <property type="match status" value="1"/>
</dbReference>
<dbReference type="Proteomes" id="UP000262477">
    <property type="component" value="Unassembled WGS sequence"/>
</dbReference>
<feature type="transmembrane region" description="Helical" evidence="6">
    <location>
        <begin position="372"/>
        <end position="394"/>
    </location>
</feature>
<dbReference type="RefSeq" id="WP_128506901.1">
    <property type="nucleotide sequence ID" value="NZ_QUAC01000100.1"/>
</dbReference>
<reference evidence="9 10" key="1">
    <citation type="submission" date="2018-08" db="EMBL/GenBank/DDBJ databases">
        <title>Streptomyces NEAU-D10 sp. nov., a novel Actinomycete isolated from soil.</title>
        <authorList>
            <person name="Jin L."/>
        </authorList>
    </citation>
    <scope>NUCLEOTIDE SEQUENCE [LARGE SCALE GENOMIC DNA]</scope>
    <source>
        <strain evidence="9 10">NEAU-D10</strain>
    </source>
</reference>
<dbReference type="PRINTS" id="PR01435">
    <property type="entry name" value="NPOXDRDTASE5"/>
</dbReference>
<comment type="subcellular location">
    <subcellularLocation>
        <location evidence="1">Endomembrane system</location>
        <topology evidence="1">Multi-pass membrane protein</topology>
    </subcellularLocation>
    <subcellularLocation>
        <location evidence="5">Membrane</location>
        <topology evidence="5">Multi-pass membrane protein</topology>
    </subcellularLocation>
</comment>
<evidence type="ECO:0000259" key="7">
    <source>
        <dbReference type="Pfam" id="PF00361"/>
    </source>
</evidence>
<feature type="transmembrane region" description="Helical" evidence="6">
    <location>
        <begin position="246"/>
        <end position="266"/>
    </location>
</feature>
<feature type="transmembrane region" description="Helical" evidence="6">
    <location>
        <begin position="501"/>
        <end position="525"/>
    </location>
</feature>
<dbReference type="Gene3D" id="1.20.5.2700">
    <property type="match status" value="1"/>
</dbReference>
<sequence>MENLIALLVAAPLVGAALLLCGGKRLDRTGHWIGSLLAVASFAVGVALFADMLGKSAGHRALHQHLFSWIPVGGFRADVAFQLDQLSMTFVLLITGVGSLIHIYSIGYMEHDERRRRFFGYLNLFLAAMLLLVLADNYLLLYVGWEGVGLASYLLIGFWQHKPSAATAAKKAFLVNRVGDMGLSIAIMLMFTTFGTFAFGPVLASTGDTSEGKLTAIGLMLLLAACGKSAQVPLQSWLGDAMEGPTPVSALIHAATMVTAGVYLITRSGAIFNAAPDAQTAVVAVGAVTLLFGAIVGCAKDDIKKALAGSTMSQIGYMILAAGLGPIGYAFAIMHLVTHGFFKAGLFLGAGSVMHGMNDEVDMRRYGGLRKYMPVTFITFGLGYLAIIGFPGLSGFFSKDKIIEAAFAKGGTEGWILGGAALLGAAITAFYMTRVMLMTFFGEKRWDPSEVHPHESPKVMTIPMIVLAVGSVFAGGLFSVNEAFVKWLEPVTSFAHGHSPVSATVVTASTIVVLLIGVGIAWLMYGRKPVPSLAPRGSLLTRAARRDLLQDDFNHIVFVRGGDHVTRTLVQLDRSLVDGAVNGTAASMGGLSGLLRQLQSGFVRSYAVQMLGGAAVLVAATLLMRGV</sequence>
<evidence type="ECO:0000256" key="4">
    <source>
        <dbReference type="ARBA" id="ARBA00023136"/>
    </source>
</evidence>
<dbReference type="GO" id="GO:0042773">
    <property type="term" value="P:ATP synthesis coupled electron transport"/>
    <property type="evidence" value="ECO:0007669"/>
    <property type="project" value="InterPro"/>
</dbReference>
<dbReference type="Pfam" id="PF00361">
    <property type="entry name" value="Proton_antipo_M"/>
    <property type="match status" value="1"/>
</dbReference>
<proteinExistence type="predicted"/>
<dbReference type="GO" id="GO:0015990">
    <property type="term" value="P:electron transport coupled proton transport"/>
    <property type="evidence" value="ECO:0007669"/>
    <property type="project" value="TreeGrafter"/>
</dbReference>
<evidence type="ECO:0000313" key="9">
    <source>
        <dbReference type="EMBL" id="REK89900.1"/>
    </source>
</evidence>
<evidence type="ECO:0000256" key="6">
    <source>
        <dbReference type="SAM" id="Phobius"/>
    </source>
</evidence>
<organism evidence="9 10">
    <name type="scientific">Streptomyces inhibens</name>
    <dbReference type="NCBI Taxonomy" id="2293571"/>
    <lineage>
        <taxon>Bacteria</taxon>
        <taxon>Bacillati</taxon>
        <taxon>Actinomycetota</taxon>
        <taxon>Actinomycetes</taxon>
        <taxon>Kitasatosporales</taxon>
        <taxon>Streptomycetaceae</taxon>
        <taxon>Streptomyces</taxon>
    </lineage>
</organism>
<dbReference type="OrthoDB" id="9811798at2"/>
<evidence type="ECO:0000256" key="3">
    <source>
        <dbReference type="ARBA" id="ARBA00022989"/>
    </source>
</evidence>
<keyword evidence="4 6" id="KW-0472">Membrane</keyword>
<keyword evidence="10" id="KW-1185">Reference proteome</keyword>
<evidence type="ECO:0000256" key="1">
    <source>
        <dbReference type="ARBA" id="ARBA00004127"/>
    </source>
</evidence>
<dbReference type="PRINTS" id="PR01434">
    <property type="entry name" value="NADHDHGNASE5"/>
</dbReference>
<protein>
    <submittedName>
        <fullName evidence="9">NADH-quinone oxidoreductase subunit L</fullName>
    </submittedName>
</protein>
<dbReference type="EMBL" id="QUAC01000100">
    <property type="protein sequence ID" value="REK89900.1"/>
    <property type="molecule type" value="Genomic_DNA"/>
</dbReference>
<feature type="transmembrane region" description="Helical" evidence="6">
    <location>
        <begin position="278"/>
        <end position="299"/>
    </location>
</feature>
<keyword evidence="2 5" id="KW-0812">Transmembrane</keyword>
<feature type="transmembrane region" description="Helical" evidence="6">
    <location>
        <begin position="216"/>
        <end position="234"/>
    </location>
</feature>
<evidence type="ECO:0000313" key="10">
    <source>
        <dbReference type="Proteomes" id="UP000262477"/>
    </source>
</evidence>
<accession>A0A371Q5D0</accession>
<dbReference type="NCBIfam" id="NF005141">
    <property type="entry name" value="PRK06590.1"/>
    <property type="match status" value="1"/>
</dbReference>
<dbReference type="InterPro" id="IPR018393">
    <property type="entry name" value="NADHpl_OxRdtase_5_subgr"/>
</dbReference>
<name>A0A371Q5D0_STRIH</name>
<dbReference type="PANTHER" id="PTHR42829:SF2">
    <property type="entry name" value="NADH-UBIQUINONE OXIDOREDUCTASE CHAIN 5"/>
    <property type="match status" value="1"/>
</dbReference>
<feature type="transmembrane region" description="Helical" evidence="6">
    <location>
        <begin position="414"/>
        <end position="441"/>
    </location>
</feature>
<dbReference type="Pfam" id="PF00662">
    <property type="entry name" value="Proton_antipo_N"/>
    <property type="match status" value="1"/>
</dbReference>
<feature type="transmembrane region" description="Helical" evidence="6">
    <location>
        <begin position="89"/>
        <end position="106"/>
    </location>
</feature>
<dbReference type="GO" id="GO:0008137">
    <property type="term" value="F:NADH dehydrogenase (ubiquinone) activity"/>
    <property type="evidence" value="ECO:0007669"/>
    <property type="project" value="InterPro"/>
</dbReference>
<dbReference type="InterPro" id="IPR001516">
    <property type="entry name" value="Proton_antipo_N"/>
</dbReference>
<evidence type="ECO:0000256" key="5">
    <source>
        <dbReference type="RuleBase" id="RU000320"/>
    </source>
</evidence>
<comment type="caution">
    <text evidence="9">The sequence shown here is derived from an EMBL/GenBank/DDBJ whole genome shotgun (WGS) entry which is preliminary data.</text>
</comment>
<feature type="transmembrane region" description="Helical" evidence="6">
    <location>
        <begin position="141"/>
        <end position="160"/>
    </location>
</feature>
<gene>
    <name evidence="9" type="ORF">DY245_13150</name>
</gene>
<dbReference type="GO" id="GO:0003954">
    <property type="term" value="F:NADH dehydrogenase activity"/>
    <property type="evidence" value="ECO:0007669"/>
    <property type="project" value="TreeGrafter"/>
</dbReference>
<feature type="transmembrane region" description="Helical" evidence="6">
    <location>
        <begin position="181"/>
        <end position="204"/>
    </location>
</feature>
<feature type="domain" description="NADH-Ubiquinone oxidoreductase (complex I) chain 5 N-terminal" evidence="8">
    <location>
        <begin position="69"/>
        <end position="119"/>
    </location>
</feature>
<feature type="transmembrane region" description="Helical" evidence="6">
    <location>
        <begin position="33"/>
        <end position="54"/>
    </location>
</feature>
<evidence type="ECO:0000256" key="2">
    <source>
        <dbReference type="ARBA" id="ARBA00022692"/>
    </source>
</evidence>
<feature type="transmembrane region" description="Helical" evidence="6">
    <location>
        <begin position="462"/>
        <end position="481"/>
    </location>
</feature>
<evidence type="ECO:0000259" key="8">
    <source>
        <dbReference type="Pfam" id="PF00662"/>
    </source>
</evidence>
<feature type="transmembrane region" description="Helical" evidence="6">
    <location>
        <begin position="118"/>
        <end position="135"/>
    </location>
</feature>
<dbReference type="AlphaFoldDB" id="A0A371Q5D0"/>
<dbReference type="GO" id="GO:0012505">
    <property type="term" value="C:endomembrane system"/>
    <property type="evidence" value="ECO:0007669"/>
    <property type="project" value="UniProtKB-SubCell"/>
</dbReference>
<dbReference type="InterPro" id="IPR001750">
    <property type="entry name" value="ND/Mrp_TM"/>
</dbReference>
<keyword evidence="3 6" id="KW-1133">Transmembrane helix</keyword>
<dbReference type="InterPro" id="IPR003945">
    <property type="entry name" value="NU5C-like"/>
</dbReference>
<feature type="domain" description="NADH:quinone oxidoreductase/Mrp antiporter transmembrane" evidence="7">
    <location>
        <begin position="135"/>
        <end position="417"/>
    </location>
</feature>
<dbReference type="NCBIfam" id="TIGR01974">
    <property type="entry name" value="NDH_I_L"/>
    <property type="match status" value="1"/>
</dbReference>
<feature type="transmembrane region" description="Helical" evidence="6">
    <location>
        <begin position="606"/>
        <end position="624"/>
    </location>
</feature>